<dbReference type="AlphaFoldDB" id="A0A152A7J6"/>
<evidence type="ECO:0000313" key="2">
    <source>
        <dbReference type="Proteomes" id="UP000076078"/>
    </source>
</evidence>
<comment type="caution">
    <text evidence="1">The sequence shown here is derived from an EMBL/GenBank/DDBJ whole genome shotgun (WGS) entry which is preliminary data.</text>
</comment>
<dbReference type="Proteomes" id="UP000076078">
    <property type="component" value="Unassembled WGS sequence"/>
</dbReference>
<protein>
    <submittedName>
        <fullName evidence="1">Uncharacterized protein</fullName>
    </submittedName>
</protein>
<accession>A0A152A7J6</accession>
<proteinExistence type="predicted"/>
<gene>
    <name evidence="1" type="ORF">DLAC_01021</name>
</gene>
<organism evidence="1 2">
    <name type="scientific">Tieghemostelium lacteum</name>
    <name type="common">Slime mold</name>
    <name type="synonym">Dictyostelium lacteum</name>
    <dbReference type="NCBI Taxonomy" id="361077"/>
    <lineage>
        <taxon>Eukaryota</taxon>
        <taxon>Amoebozoa</taxon>
        <taxon>Evosea</taxon>
        <taxon>Eumycetozoa</taxon>
        <taxon>Dictyostelia</taxon>
        <taxon>Dictyosteliales</taxon>
        <taxon>Raperosteliaceae</taxon>
        <taxon>Tieghemostelium</taxon>
    </lineage>
</organism>
<keyword evidence="2" id="KW-1185">Reference proteome</keyword>
<sequence>MNFMKSDRASILVLNDGSTDYSLINSGSDDVLRLVPSANCSQVPYRQYLFPEKLPDNSFILYVPDFESPVYDPFPPNYILNYKFKNAVARKYNNFLYINRDGGSNPEQFYYDENGYVRNYHRTEEYLCINKTNDRYVNYAIVTSDYETYPRLQLNGFCIRYFTKEDTDGEFKSNVNETKIDLKDLKQNENPVETVFVGGIAKTIDTVKSGVSMTMLFNESNGYRRYSYIDDDGWIQMVPVDSITYDTQGYFKRGQILFKHPNKSGVFYLSDSVTNKQWYYLKNKDGDYQDQRWENAVSTVPFCRDGSIFNNYYIRRQSDSKAQPTWFIFDDQNRVYEMKSDGTFGDELTFVYSGGKVYLGFGGSKATFNTMYDKDIDGTLSNSGESGYES</sequence>
<name>A0A152A7J6_TIELA</name>
<reference evidence="1 2" key="1">
    <citation type="submission" date="2015-12" db="EMBL/GenBank/DDBJ databases">
        <title>Dictyostelia acquired genes for synthesis and detection of signals that induce cell-type specialization by lateral gene transfer from prokaryotes.</title>
        <authorList>
            <person name="Gloeckner G."/>
            <person name="Schaap P."/>
        </authorList>
    </citation>
    <scope>NUCLEOTIDE SEQUENCE [LARGE SCALE GENOMIC DNA]</scope>
    <source>
        <strain evidence="1 2">TK</strain>
    </source>
</reference>
<dbReference type="InParanoid" id="A0A152A7J6"/>
<evidence type="ECO:0000313" key="1">
    <source>
        <dbReference type="EMBL" id="KYR02202.1"/>
    </source>
</evidence>
<dbReference type="EMBL" id="LODT01000004">
    <property type="protein sequence ID" value="KYR02202.1"/>
    <property type="molecule type" value="Genomic_DNA"/>
</dbReference>